<dbReference type="AlphaFoldDB" id="A0ABD3HBK1"/>
<name>A0ABD3HBK1_9MARC</name>
<reference evidence="1 2" key="1">
    <citation type="submission" date="2024-09" db="EMBL/GenBank/DDBJ databases">
        <title>Chromosome-scale assembly of Riccia sorocarpa.</title>
        <authorList>
            <person name="Paukszto L."/>
        </authorList>
    </citation>
    <scope>NUCLEOTIDE SEQUENCE [LARGE SCALE GENOMIC DNA]</scope>
    <source>
        <strain evidence="1">LP-2024</strain>
        <tissue evidence="1">Aerial parts of the thallus</tissue>
    </source>
</reference>
<proteinExistence type="predicted"/>
<evidence type="ECO:0000313" key="2">
    <source>
        <dbReference type="Proteomes" id="UP001633002"/>
    </source>
</evidence>
<organism evidence="1 2">
    <name type="scientific">Riccia sorocarpa</name>
    <dbReference type="NCBI Taxonomy" id="122646"/>
    <lineage>
        <taxon>Eukaryota</taxon>
        <taxon>Viridiplantae</taxon>
        <taxon>Streptophyta</taxon>
        <taxon>Embryophyta</taxon>
        <taxon>Marchantiophyta</taxon>
        <taxon>Marchantiopsida</taxon>
        <taxon>Marchantiidae</taxon>
        <taxon>Marchantiales</taxon>
        <taxon>Ricciaceae</taxon>
        <taxon>Riccia</taxon>
    </lineage>
</organism>
<dbReference type="EMBL" id="JBJQOH010000004">
    <property type="protein sequence ID" value="KAL3688875.1"/>
    <property type="molecule type" value="Genomic_DNA"/>
</dbReference>
<evidence type="ECO:0000313" key="1">
    <source>
        <dbReference type="EMBL" id="KAL3688875.1"/>
    </source>
</evidence>
<protein>
    <submittedName>
        <fullName evidence="1">Uncharacterized protein</fullName>
    </submittedName>
</protein>
<gene>
    <name evidence="1" type="ORF">R1sor_015184</name>
</gene>
<keyword evidence="2" id="KW-1185">Reference proteome</keyword>
<dbReference type="PANTHER" id="PTHR34206">
    <property type="entry name" value="OS06G0193300 PROTEIN"/>
    <property type="match status" value="1"/>
</dbReference>
<comment type="caution">
    <text evidence="1">The sequence shown here is derived from an EMBL/GenBank/DDBJ whole genome shotgun (WGS) entry which is preliminary data.</text>
</comment>
<sequence>MMNVVANAISGSVAPSISLHQQRCCIYTSCSGACPSWSVVRSPNPNLSDAAMTRKLRYQCAAAPTRTQRASTVETDSTLFPSSVDAEKCAEQGIRCYSNEKGEITCEGFDEGPHFHPVARTQQRTVMNDARCKSLLTRGNSASPGRDAVDLAPANVVEVEERGECYCEGKDES</sequence>
<dbReference type="Proteomes" id="UP001633002">
    <property type="component" value="Unassembled WGS sequence"/>
</dbReference>
<accession>A0ABD3HBK1</accession>
<dbReference type="PANTHER" id="PTHR34206:SF1">
    <property type="entry name" value="OS10G0390701 PROTEIN"/>
    <property type="match status" value="1"/>
</dbReference>